<proteinExistence type="predicted"/>
<organism evidence="2 3">
    <name type="scientific">Steinernema carpocapsae</name>
    <name type="common">Entomopathogenic nematode</name>
    <dbReference type="NCBI Taxonomy" id="34508"/>
    <lineage>
        <taxon>Eukaryota</taxon>
        <taxon>Metazoa</taxon>
        <taxon>Ecdysozoa</taxon>
        <taxon>Nematoda</taxon>
        <taxon>Chromadorea</taxon>
        <taxon>Rhabditida</taxon>
        <taxon>Tylenchina</taxon>
        <taxon>Panagrolaimomorpha</taxon>
        <taxon>Strongyloidoidea</taxon>
        <taxon>Steinernematidae</taxon>
        <taxon>Steinernema</taxon>
    </lineage>
</organism>
<dbReference type="EMBL" id="AZBU02000007">
    <property type="protein sequence ID" value="TKR70491.1"/>
    <property type="molecule type" value="Genomic_DNA"/>
</dbReference>
<reference evidence="2 3" key="1">
    <citation type="journal article" date="2015" name="Genome Biol.">
        <title>Comparative genomics of Steinernema reveals deeply conserved gene regulatory networks.</title>
        <authorList>
            <person name="Dillman A.R."/>
            <person name="Macchietto M."/>
            <person name="Porter C.F."/>
            <person name="Rogers A."/>
            <person name="Williams B."/>
            <person name="Antoshechkin I."/>
            <person name="Lee M.M."/>
            <person name="Goodwin Z."/>
            <person name="Lu X."/>
            <person name="Lewis E.E."/>
            <person name="Goodrich-Blair H."/>
            <person name="Stock S.P."/>
            <person name="Adams B.J."/>
            <person name="Sternberg P.W."/>
            <person name="Mortazavi A."/>
        </authorList>
    </citation>
    <scope>NUCLEOTIDE SEQUENCE [LARGE SCALE GENOMIC DNA]</scope>
    <source>
        <strain evidence="2 3">ALL</strain>
    </source>
</reference>
<evidence type="ECO:0000256" key="1">
    <source>
        <dbReference type="SAM" id="MobiDB-lite"/>
    </source>
</evidence>
<evidence type="ECO:0000313" key="2">
    <source>
        <dbReference type="EMBL" id="TKR70491.1"/>
    </source>
</evidence>
<sequence length="105" mass="11532">MGRSPRGTTIMLLTTILFTSTGQLRRKETVPSVQLVFYHQLIQTKTKLQFVPLSTPGLFISSMIFGLRNLSTSFTAPIASSTSIKSSSSRSTYNTSPTLGMKLLK</sequence>
<feature type="compositionally biased region" description="Low complexity" evidence="1">
    <location>
        <begin position="81"/>
        <end position="98"/>
    </location>
</feature>
<dbReference type="AlphaFoldDB" id="A0A4U5MM12"/>
<evidence type="ECO:0000313" key="3">
    <source>
        <dbReference type="Proteomes" id="UP000298663"/>
    </source>
</evidence>
<name>A0A4U5MM12_STECR</name>
<gene>
    <name evidence="2" type="ORF">L596_022514</name>
</gene>
<protein>
    <submittedName>
        <fullName evidence="2">Uncharacterized protein</fullName>
    </submittedName>
</protein>
<feature type="region of interest" description="Disordered" evidence="1">
    <location>
        <begin position="81"/>
        <end position="105"/>
    </location>
</feature>
<accession>A0A4U5MM12</accession>
<reference evidence="2 3" key="2">
    <citation type="journal article" date="2019" name="G3 (Bethesda)">
        <title>Hybrid Assembly of the Genome of the Entomopathogenic Nematode Steinernema carpocapsae Identifies the X-Chromosome.</title>
        <authorList>
            <person name="Serra L."/>
            <person name="Macchietto M."/>
            <person name="Macias-Munoz A."/>
            <person name="McGill C.J."/>
            <person name="Rodriguez I.M."/>
            <person name="Rodriguez B."/>
            <person name="Murad R."/>
            <person name="Mortazavi A."/>
        </authorList>
    </citation>
    <scope>NUCLEOTIDE SEQUENCE [LARGE SCALE GENOMIC DNA]</scope>
    <source>
        <strain evidence="2 3">ALL</strain>
    </source>
</reference>
<dbReference type="Proteomes" id="UP000298663">
    <property type="component" value="Unassembled WGS sequence"/>
</dbReference>
<comment type="caution">
    <text evidence="2">The sequence shown here is derived from an EMBL/GenBank/DDBJ whole genome shotgun (WGS) entry which is preliminary data.</text>
</comment>
<keyword evidence="3" id="KW-1185">Reference proteome</keyword>